<dbReference type="InterPro" id="IPR001516">
    <property type="entry name" value="Proton_antipo_N"/>
</dbReference>
<dbReference type="InterPro" id="IPR001750">
    <property type="entry name" value="ND/Mrp_TM"/>
</dbReference>
<dbReference type="GO" id="GO:0005886">
    <property type="term" value="C:plasma membrane"/>
    <property type="evidence" value="ECO:0007669"/>
    <property type="project" value="UniProtKB-SubCell"/>
</dbReference>
<reference evidence="11 12" key="1">
    <citation type="submission" date="2015-04" db="EMBL/GenBank/DDBJ databases">
        <title>Complete Sequence for the Genome of the Thioalkalivibrio versutus D301.</title>
        <authorList>
            <person name="Mu T."/>
            <person name="Zhou J."/>
            <person name="Xu X."/>
        </authorList>
    </citation>
    <scope>NUCLEOTIDE SEQUENCE [LARGE SCALE GENOMIC DNA]</scope>
    <source>
        <strain evidence="11 12">D301</strain>
    </source>
</reference>
<evidence type="ECO:0000313" key="11">
    <source>
        <dbReference type="EMBL" id="AKJ95545.1"/>
    </source>
</evidence>
<feature type="transmembrane region" description="Helical" evidence="8">
    <location>
        <begin position="275"/>
        <end position="297"/>
    </location>
</feature>
<feature type="transmembrane region" description="Helical" evidence="8">
    <location>
        <begin position="215"/>
        <end position="238"/>
    </location>
</feature>
<evidence type="ECO:0000256" key="3">
    <source>
        <dbReference type="ARBA" id="ARBA00022475"/>
    </source>
</evidence>
<name>A0A0G3G2U7_9GAMM</name>
<dbReference type="InterPro" id="IPR003918">
    <property type="entry name" value="NADH_UbQ_OxRdtase"/>
</dbReference>
<evidence type="ECO:0000259" key="10">
    <source>
        <dbReference type="Pfam" id="PF00662"/>
    </source>
</evidence>
<comment type="similarity">
    <text evidence="2">Belongs to the CPA3 antiporters (TC 2.A.63) subunit D family.</text>
</comment>
<dbReference type="Pfam" id="PF00361">
    <property type="entry name" value="Proton_antipo_M"/>
    <property type="match status" value="1"/>
</dbReference>
<feature type="transmembrane region" description="Helical" evidence="8">
    <location>
        <begin position="120"/>
        <end position="137"/>
    </location>
</feature>
<feature type="transmembrane region" description="Helical" evidence="8">
    <location>
        <begin position="88"/>
        <end position="108"/>
    </location>
</feature>
<feature type="transmembrane region" description="Helical" evidence="8">
    <location>
        <begin position="250"/>
        <end position="269"/>
    </location>
</feature>
<dbReference type="STRING" id="106634.TVD_09330"/>
<dbReference type="AlphaFoldDB" id="A0A0G3G2U7"/>
<dbReference type="KEGG" id="tvr:TVD_09330"/>
<feature type="domain" description="NADH:quinone oxidoreductase/Mrp antiporter transmembrane" evidence="9">
    <location>
        <begin position="137"/>
        <end position="412"/>
    </location>
</feature>
<evidence type="ECO:0000259" key="9">
    <source>
        <dbReference type="Pfam" id="PF00361"/>
    </source>
</evidence>
<feature type="transmembrane region" description="Helical" evidence="8">
    <location>
        <begin position="334"/>
        <end position="358"/>
    </location>
</feature>
<keyword evidence="12" id="KW-1185">Reference proteome</keyword>
<dbReference type="PRINTS" id="PR01437">
    <property type="entry name" value="NUOXDRDTASE4"/>
</dbReference>
<organism evidence="11 12">
    <name type="scientific">Thioalkalivibrio versutus</name>
    <dbReference type="NCBI Taxonomy" id="106634"/>
    <lineage>
        <taxon>Bacteria</taxon>
        <taxon>Pseudomonadati</taxon>
        <taxon>Pseudomonadota</taxon>
        <taxon>Gammaproteobacteria</taxon>
        <taxon>Chromatiales</taxon>
        <taxon>Ectothiorhodospiraceae</taxon>
        <taxon>Thioalkalivibrio</taxon>
    </lineage>
</organism>
<feature type="transmembrane region" description="Helical" evidence="8">
    <location>
        <begin position="143"/>
        <end position="167"/>
    </location>
</feature>
<sequence length="494" mass="51368">MTPANAEWLPAAIAGLVALSLVVAVLATAWPRQAHRVGLLGALAITAWVLGLSALFLNAGPDPEAAATRVALGGWEAPLGLMLHLDGLSMTLLVLTAVVGLATSLYSLGYVHDRIERRQFWPLWLWLWAGLNMLFLSGDAFNLYITLEVVSLSAVALVAFTGTAAAVSGAVRYLLVNILGSLSFLMGVVLLFGEHGVLDLLLLETRTEAGPTERMAAVLMTAGLMLKAALFPLHVWLAPAHGSAPAPVSAVLSGLVVTGSFYLILRLWMGVFAPLATPAFGILVGMLGVAALVWGSLQALRAGRLKSIVAYSTVAQFGYLLIAFPLMLVDPGAWRVVVFFAVVHALAKASVFLAAGTLQHAAGHDRLADLGDVLRARPRTVFALGLAGVSLMGLPFTGGFIAKYLLLEAGLGTVLAGSVIGVLWVLAIAGGGLLAAAYILRMVAPAFHRGHEDAGEAVSPWMDWVPLGLATVAALAGLSGTLTLNTLALTPGAP</sequence>
<dbReference type="OrthoDB" id="9768329at2"/>
<evidence type="ECO:0000256" key="5">
    <source>
        <dbReference type="ARBA" id="ARBA00022989"/>
    </source>
</evidence>
<dbReference type="GO" id="GO:0008137">
    <property type="term" value="F:NADH dehydrogenase (ubiquinone) activity"/>
    <property type="evidence" value="ECO:0007669"/>
    <property type="project" value="InterPro"/>
</dbReference>
<dbReference type="RefSeq" id="WP_047251456.1">
    <property type="nucleotide sequence ID" value="NZ_CP011367.1"/>
</dbReference>
<comment type="subcellular location">
    <subcellularLocation>
        <location evidence="1">Cell membrane</location>
        <topology evidence="1">Multi-pass membrane protein</topology>
    </subcellularLocation>
    <subcellularLocation>
        <location evidence="7">Membrane</location>
        <topology evidence="7">Multi-pass membrane protein</topology>
    </subcellularLocation>
</comment>
<gene>
    <name evidence="11" type="ORF">TVD_09330</name>
</gene>
<evidence type="ECO:0000256" key="6">
    <source>
        <dbReference type="ARBA" id="ARBA00023136"/>
    </source>
</evidence>
<evidence type="ECO:0000256" key="8">
    <source>
        <dbReference type="SAM" id="Phobius"/>
    </source>
</evidence>
<keyword evidence="3" id="KW-1003">Cell membrane</keyword>
<feature type="transmembrane region" description="Helical" evidence="8">
    <location>
        <begin position="37"/>
        <end position="57"/>
    </location>
</feature>
<dbReference type="PANTHER" id="PTHR42703">
    <property type="entry name" value="NADH DEHYDROGENASE"/>
    <property type="match status" value="1"/>
</dbReference>
<evidence type="ECO:0000313" key="12">
    <source>
        <dbReference type="Proteomes" id="UP000064201"/>
    </source>
</evidence>
<protein>
    <submittedName>
        <fullName evidence="11">Oxidoreductase</fullName>
    </submittedName>
</protein>
<dbReference type="PANTHER" id="PTHR42703:SF1">
    <property type="entry name" value="NA(+)_H(+) ANTIPORTER SUBUNIT D1"/>
    <property type="match status" value="1"/>
</dbReference>
<dbReference type="Pfam" id="PF00662">
    <property type="entry name" value="Proton_antipo_N"/>
    <property type="match status" value="1"/>
</dbReference>
<keyword evidence="5 8" id="KW-1133">Transmembrane helix</keyword>
<keyword evidence="4 7" id="KW-0812">Transmembrane</keyword>
<evidence type="ECO:0000256" key="2">
    <source>
        <dbReference type="ARBA" id="ARBA00005346"/>
    </source>
</evidence>
<dbReference type="PATRIC" id="fig|106634.4.peg.1911"/>
<dbReference type="InterPro" id="IPR050586">
    <property type="entry name" value="CPA3_Na-H_Antiporter_D"/>
</dbReference>
<feature type="transmembrane region" description="Helical" evidence="8">
    <location>
        <begin position="414"/>
        <end position="440"/>
    </location>
</feature>
<dbReference type="EMBL" id="CP011367">
    <property type="protein sequence ID" value="AKJ95545.1"/>
    <property type="molecule type" value="Genomic_DNA"/>
</dbReference>
<feature type="domain" description="NADH-Ubiquinone oxidoreductase (complex I) chain 5 N-terminal" evidence="10">
    <location>
        <begin position="81"/>
        <end position="120"/>
    </location>
</feature>
<dbReference type="GO" id="GO:0042773">
    <property type="term" value="P:ATP synthesis coupled electron transport"/>
    <property type="evidence" value="ECO:0007669"/>
    <property type="project" value="InterPro"/>
</dbReference>
<feature type="transmembrane region" description="Helical" evidence="8">
    <location>
        <begin position="174"/>
        <end position="195"/>
    </location>
</feature>
<evidence type="ECO:0000256" key="4">
    <source>
        <dbReference type="ARBA" id="ARBA00022692"/>
    </source>
</evidence>
<evidence type="ECO:0000256" key="1">
    <source>
        <dbReference type="ARBA" id="ARBA00004651"/>
    </source>
</evidence>
<keyword evidence="6 8" id="KW-0472">Membrane</keyword>
<feature type="transmembrane region" description="Helical" evidence="8">
    <location>
        <begin position="379"/>
        <end position="402"/>
    </location>
</feature>
<feature type="transmembrane region" description="Helical" evidence="8">
    <location>
        <begin position="12"/>
        <end position="30"/>
    </location>
</feature>
<accession>A0A0G3G2U7</accession>
<evidence type="ECO:0000256" key="7">
    <source>
        <dbReference type="RuleBase" id="RU000320"/>
    </source>
</evidence>
<feature type="transmembrane region" description="Helical" evidence="8">
    <location>
        <begin position="309"/>
        <end position="328"/>
    </location>
</feature>
<proteinExistence type="inferred from homology"/>
<dbReference type="Proteomes" id="UP000064201">
    <property type="component" value="Chromosome"/>
</dbReference>